<keyword evidence="8 11" id="KW-0687">Ribonucleoprotein</keyword>
<gene>
    <name evidence="13" type="ORF">K402DRAFT_364631</name>
</gene>
<keyword evidence="6 11" id="KW-0698">rRNA processing</keyword>
<dbReference type="Pfam" id="PF12397">
    <property type="entry name" value="U3snoRNP10"/>
    <property type="match status" value="1"/>
</dbReference>
<dbReference type="GO" id="GO:0030686">
    <property type="term" value="C:90S preribosome"/>
    <property type="evidence" value="ECO:0007669"/>
    <property type="project" value="TreeGrafter"/>
</dbReference>
<evidence type="ECO:0000256" key="7">
    <source>
        <dbReference type="ARBA" id="ARBA00023242"/>
    </source>
</evidence>
<accession>A0A6G1GKZ7</accession>
<evidence type="ECO:0000313" key="13">
    <source>
        <dbReference type="EMBL" id="KAF1981490.1"/>
    </source>
</evidence>
<dbReference type="PROSITE" id="PS50077">
    <property type="entry name" value="HEAT_REPEAT"/>
    <property type="match status" value="1"/>
</dbReference>
<dbReference type="GO" id="GO:0034455">
    <property type="term" value="C:t-UTP complex"/>
    <property type="evidence" value="ECO:0007669"/>
    <property type="project" value="TreeGrafter"/>
</dbReference>
<proteinExistence type="inferred from homology"/>
<name>A0A6G1GKZ7_9PEZI</name>
<dbReference type="PANTHER" id="PTHR13457">
    <property type="entry name" value="BAP28"/>
    <property type="match status" value="1"/>
</dbReference>
<dbReference type="GO" id="GO:0045943">
    <property type="term" value="P:positive regulation of transcription by RNA polymerase I"/>
    <property type="evidence" value="ECO:0007669"/>
    <property type="project" value="TreeGrafter"/>
</dbReference>
<dbReference type="Gene3D" id="1.25.10.10">
    <property type="entry name" value="Leucine-rich Repeat Variant"/>
    <property type="match status" value="3"/>
</dbReference>
<evidence type="ECO:0000256" key="6">
    <source>
        <dbReference type="ARBA" id="ARBA00022552"/>
    </source>
</evidence>
<dbReference type="PANTHER" id="PTHR13457:SF1">
    <property type="entry name" value="HEAT REPEAT-CONTAINING PROTEIN 1"/>
    <property type="match status" value="1"/>
</dbReference>
<dbReference type="InterPro" id="IPR022125">
    <property type="entry name" value="U3snoRNP10_N"/>
</dbReference>
<dbReference type="InterPro" id="IPR040191">
    <property type="entry name" value="UTP10"/>
</dbReference>
<comment type="similarity">
    <text evidence="2 11">Belongs to the HEATR1/UTP10 family.</text>
</comment>
<evidence type="ECO:0000256" key="8">
    <source>
        <dbReference type="ARBA" id="ARBA00023274"/>
    </source>
</evidence>
<comment type="subunit">
    <text evidence="3 11">Component of the ribosomal small subunit (SSU) processome.</text>
</comment>
<evidence type="ECO:0000256" key="5">
    <source>
        <dbReference type="ARBA" id="ARBA00022517"/>
    </source>
</evidence>
<dbReference type="InterPro" id="IPR016024">
    <property type="entry name" value="ARM-type_fold"/>
</dbReference>
<reference evidence="13" key="1">
    <citation type="journal article" date="2020" name="Stud. Mycol.">
        <title>101 Dothideomycetes genomes: a test case for predicting lifestyles and emergence of pathogens.</title>
        <authorList>
            <person name="Haridas S."/>
            <person name="Albert R."/>
            <person name="Binder M."/>
            <person name="Bloem J."/>
            <person name="Labutti K."/>
            <person name="Salamov A."/>
            <person name="Andreopoulos B."/>
            <person name="Baker S."/>
            <person name="Barry K."/>
            <person name="Bills G."/>
            <person name="Bluhm B."/>
            <person name="Cannon C."/>
            <person name="Castanera R."/>
            <person name="Culley D."/>
            <person name="Daum C."/>
            <person name="Ezra D."/>
            <person name="Gonzalez J."/>
            <person name="Henrissat B."/>
            <person name="Kuo A."/>
            <person name="Liang C."/>
            <person name="Lipzen A."/>
            <person name="Lutzoni F."/>
            <person name="Magnuson J."/>
            <person name="Mondo S."/>
            <person name="Nolan M."/>
            <person name="Ohm R."/>
            <person name="Pangilinan J."/>
            <person name="Park H.-J."/>
            <person name="Ramirez L."/>
            <person name="Alfaro M."/>
            <person name="Sun H."/>
            <person name="Tritt A."/>
            <person name="Yoshinaga Y."/>
            <person name="Zwiers L.-H."/>
            <person name="Turgeon B."/>
            <person name="Goodwin S."/>
            <person name="Spatafora J."/>
            <person name="Crous P."/>
            <person name="Grigoriev I."/>
        </authorList>
    </citation>
    <scope>NUCLEOTIDE SEQUENCE</scope>
    <source>
        <strain evidence="13">CBS 113979</strain>
    </source>
</reference>
<dbReference type="OrthoDB" id="31183at2759"/>
<dbReference type="GO" id="GO:0000462">
    <property type="term" value="P:maturation of SSU-rRNA from tricistronic rRNA transcript (SSU-rRNA, 5.8S rRNA, LSU-rRNA)"/>
    <property type="evidence" value="ECO:0007669"/>
    <property type="project" value="TreeGrafter"/>
</dbReference>
<sequence length="1813" mass="202399">MTSLQRQLAAIAAHSTHELDLRAQKSAHAKSLLFEPRVAASQDFNTIYHLCYEGFRELCLLDARFTLFARNLFSEQSKNEDRTQMTAQENKSLDEVIESFLGLVGARVLLKPGQKAIEWLIRRFRVHEYNTECLLLTFLTYHTHPLFATVLSILPKQLSQTYRFLYPHITSLSCPPRHTIVQAAAINPQFFSAFSQYTLKVAKDGHHYQGLLSFWASVATEGVNLMLDAARSGRGNLQNQREEDVLLRVLPILNDGFSVTACPELPIGLYMIILVVAMKMDLEEKVSSGLMDAVAGSLTAVTMKEGLRCLGLLARFRKNKRLPHRTRRRLLAIEKLEEHLVDVSSQQKASRLVLGCILAKMDRFVKSKDSASLDFIEKIIPTQVLDPTNLSAALLALLSLVDRLEEFPDFDQTARDTLADLIVRLYRSDSVGQAIQEVINKHELDVDSLEMKLKAVIRPDAPSLPNDDHGDVAMIDAKPVKPTMDNLFAELPSRTTEISFLQLHDEKLFQDLSHAFLQASQNEKGCSKFANLPVLRREQAHDDPLFLSFFVRIWSSPFPALARSAALRIVAQVLSDNDQFRVDLQPLIPYMVVALADPSVNVRRSASDAIKALTQVFGTSDELNSKSDSASWSTPNEFRDSEVVRLTQSQVSKLFSALFTPRLEEFVLDASQISKGLVMVLNSDSVQDQSKPKSNHVELKSSLRSATYSFFCANLLSMAWAPRFCLLKMLNRVGKAGSGGRGTHLIAGLRSWTAMSIEQISGICQENKLNLSDMNQEYFRIITSREQNSVDFLMKTIEGERGPNRTDIGLASLDRLRSIWPSVKQPNQLPLALAVFKLSRGDSGTAYSKEVQHSASETLRSVKLPTEALVSFLDDLPHATRLSDRGPATKKRRTSSGKVAQYNNQDAQELMAALQHYSIVMELIEASTPAKHPALLKGLFIALGELLQFKSQTEANLVYVLRMVLTCLYDIVENLKDSPHSKLDPSVVRIDLPVNCVRDTSSPQIRNAALLLISSLATWIPDMVLQSVMPIFTFMSSTILRQRDNYSAHVIDQTIAKIVPLLAASLRKQGKRDIVQGASELILSFVAAFEHTPLHRRLHLFEHLAKALGADDCLFAMVATLFDRYPTDSKLLPFTSELLEIFGPGSTITAFVKYVDLVLDVMKQSNRLWADALFNVDEKDAAEVSITVSNLLDGLSQLLRDKNLRRILASSVKTADETGDNVPSAQRSAFSTLIERIITMTNEIISYHENLHDECQGVLAAVFRLLPTVEVLKSTETLIESNDTPFQVRRALLKAISLQIQRTKLSDTVTSTALLHFIPRLLEVLRSSDNAILKHDAIVCVDQISEQFGKREPSAVLEAAEVVSGDFALGSSVVSLQTISVLCLVSMVEILRDDFVGLLPVIMPQAFKYLQESIKVADSGGDEYREEERLHNAIYALFTALLDQIPYIVSGEYLDELFKLNHLSAQAAMDETTEESRKGFYNLAASRLDAQECFSAILRNMDSAIQRGPDAFHEQIELLNITAGHHSKSTIQKNSSTLFNTILKAFDLRRLQSVDDALQKQFDSKGMDICEQRVSTTTIAITMKLNDSSFRPFFVRLVEWAEKGLPKSDITGRASRARSLFGFLEVFFQSLKSIVTGYSSYIIDLASAWIKEVELKDEDGLGLLTAILKTLTKSFEHDQDEFWQSPSHFTTVADPILNQLSQPLSSEFLSSTLIPTITALATAASSSGHYKTINSAVLQLLRHDTPAVRMAAVQTQVALVQKLGEDWASLLPEILPFLSEAMDDDDERVEREVARWKKVLEEVLGERVDGYLA</sequence>
<feature type="domain" description="BP28 C-terminal" evidence="12">
    <location>
        <begin position="1528"/>
        <end position="1682"/>
    </location>
</feature>
<evidence type="ECO:0000256" key="9">
    <source>
        <dbReference type="ARBA" id="ARBA00025076"/>
    </source>
</evidence>
<dbReference type="EMBL" id="ML977198">
    <property type="protein sequence ID" value="KAF1981490.1"/>
    <property type="molecule type" value="Genomic_DNA"/>
</dbReference>
<dbReference type="InterPro" id="IPR012954">
    <property type="entry name" value="BP28_C_dom"/>
</dbReference>
<evidence type="ECO:0000259" key="12">
    <source>
        <dbReference type="SMART" id="SM01036"/>
    </source>
</evidence>
<dbReference type="SMART" id="SM01036">
    <property type="entry name" value="BP28CT"/>
    <property type="match status" value="1"/>
</dbReference>
<dbReference type="GO" id="GO:0030515">
    <property type="term" value="F:snoRNA binding"/>
    <property type="evidence" value="ECO:0007669"/>
    <property type="project" value="TreeGrafter"/>
</dbReference>
<dbReference type="GO" id="GO:0032040">
    <property type="term" value="C:small-subunit processome"/>
    <property type="evidence" value="ECO:0007669"/>
    <property type="project" value="TreeGrafter"/>
</dbReference>
<keyword evidence="14" id="KW-1185">Reference proteome</keyword>
<evidence type="ECO:0000256" key="11">
    <source>
        <dbReference type="RuleBase" id="RU367065"/>
    </source>
</evidence>
<organism evidence="13 14">
    <name type="scientific">Aulographum hederae CBS 113979</name>
    <dbReference type="NCBI Taxonomy" id="1176131"/>
    <lineage>
        <taxon>Eukaryota</taxon>
        <taxon>Fungi</taxon>
        <taxon>Dikarya</taxon>
        <taxon>Ascomycota</taxon>
        <taxon>Pezizomycotina</taxon>
        <taxon>Dothideomycetes</taxon>
        <taxon>Pleosporomycetidae</taxon>
        <taxon>Aulographales</taxon>
        <taxon>Aulographaceae</taxon>
    </lineage>
</organism>
<comment type="function">
    <text evidence="9">Involved in nucleolar processing of pre-18S ribosomal RNA. Involved in ribosome biosynthesis.</text>
</comment>
<dbReference type="InterPro" id="IPR021133">
    <property type="entry name" value="HEAT_type_2"/>
</dbReference>
<comment type="subcellular location">
    <subcellularLocation>
        <location evidence="1 11">Nucleus</location>
        <location evidence="1 11">Nucleolus</location>
    </subcellularLocation>
</comment>
<evidence type="ECO:0000256" key="3">
    <source>
        <dbReference type="ARBA" id="ARBA00011399"/>
    </source>
</evidence>
<evidence type="ECO:0000256" key="10">
    <source>
        <dbReference type="PROSITE-ProRule" id="PRU00103"/>
    </source>
</evidence>
<protein>
    <recommendedName>
        <fullName evidence="4 11">U3 small nucleolar RNA-associated protein 10</fullName>
    </recommendedName>
</protein>
<feature type="repeat" description="HEAT" evidence="10">
    <location>
        <begin position="587"/>
        <end position="625"/>
    </location>
</feature>
<evidence type="ECO:0000256" key="2">
    <source>
        <dbReference type="ARBA" id="ARBA00010559"/>
    </source>
</evidence>
<evidence type="ECO:0000313" key="14">
    <source>
        <dbReference type="Proteomes" id="UP000800041"/>
    </source>
</evidence>
<dbReference type="Pfam" id="PF08146">
    <property type="entry name" value="BP28CT"/>
    <property type="match status" value="1"/>
</dbReference>
<keyword evidence="7 11" id="KW-0539">Nucleus</keyword>
<dbReference type="Proteomes" id="UP000800041">
    <property type="component" value="Unassembled WGS sequence"/>
</dbReference>
<evidence type="ECO:0000256" key="4">
    <source>
        <dbReference type="ARBA" id="ARBA00015399"/>
    </source>
</evidence>
<evidence type="ECO:0000256" key="1">
    <source>
        <dbReference type="ARBA" id="ARBA00004604"/>
    </source>
</evidence>
<dbReference type="SUPFAM" id="SSF48371">
    <property type="entry name" value="ARM repeat"/>
    <property type="match status" value="1"/>
</dbReference>
<keyword evidence="5 11" id="KW-0690">Ribosome biogenesis</keyword>
<dbReference type="InterPro" id="IPR011989">
    <property type="entry name" value="ARM-like"/>
</dbReference>